<dbReference type="Proteomes" id="UP000242414">
    <property type="component" value="Unassembled WGS sequence"/>
</dbReference>
<dbReference type="AlphaFoldDB" id="A0A1X0QVP4"/>
<proteinExistence type="predicted"/>
<evidence type="ECO:0000313" key="1">
    <source>
        <dbReference type="EMBL" id="ORE03826.1"/>
    </source>
</evidence>
<sequence>MISIDGFLRKEFRNFAFDKSDSNPFYTYSCQPWTKQVQVYTAGSIAKHIDSSPIDPMTAFAYSLLYDDLTIQDIYKTALNICSFGKDASTNLTRRTKPLCDAMASQFTKILKHEKDCSVKSRKRLH</sequence>
<dbReference type="VEuPathDB" id="FungiDB:BCV72DRAFT_314328"/>
<reference evidence="1" key="1">
    <citation type="journal article" date="2016" name="Proc. Natl. Acad. Sci. U.S.A.">
        <title>Lipid metabolic changes in an early divergent fungus govern the establishment of a mutualistic symbiosis with endobacteria.</title>
        <authorList>
            <person name="Lastovetsky O.A."/>
            <person name="Gaspar M.L."/>
            <person name="Mondo S.J."/>
            <person name="LaButti K.M."/>
            <person name="Sandor L."/>
            <person name="Grigoriev I.V."/>
            <person name="Henry S.A."/>
            <person name="Pawlowska T.E."/>
        </authorList>
    </citation>
    <scope>NUCLEOTIDE SEQUENCE [LARGE SCALE GENOMIC DNA]</scope>
    <source>
        <strain evidence="1">ATCC 52814</strain>
    </source>
</reference>
<organism evidence="1">
    <name type="scientific">Rhizopus microsporus var. microsporus</name>
    <dbReference type="NCBI Taxonomy" id="86635"/>
    <lineage>
        <taxon>Eukaryota</taxon>
        <taxon>Fungi</taxon>
        <taxon>Fungi incertae sedis</taxon>
        <taxon>Mucoromycota</taxon>
        <taxon>Mucoromycotina</taxon>
        <taxon>Mucoromycetes</taxon>
        <taxon>Mucorales</taxon>
        <taxon>Mucorineae</taxon>
        <taxon>Rhizopodaceae</taxon>
        <taxon>Rhizopus</taxon>
    </lineage>
</organism>
<dbReference type="OrthoDB" id="2236902at2759"/>
<protein>
    <submittedName>
        <fullName evidence="1">Uncharacterized protein</fullName>
    </submittedName>
</protein>
<dbReference type="EMBL" id="KV921990">
    <property type="protein sequence ID" value="ORE03826.1"/>
    <property type="molecule type" value="Genomic_DNA"/>
</dbReference>
<name>A0A1X0QVP4_RHIZD</name>
<accession>A0A1X0QVP4</accession>
<gene>
    <name evidence="1" type="ORF">BCV72DRAFT_314328</name>
</gene>